<evidence type="ECO:0000313" key="2">
    <source>
        <dbReference type="Proteomes" id="UP000291404"/>
    </source>
</evidence>
<gene>
    <name evidence="1" type="ORF">CWI36_0117p0030</name>
</gene>
<accession>A0A4Q9LK90</accession>
<dbReference type="VEuPathDB" id="MicrosporidiaDB:CWI39_0436p0030"/>
<comment type="caution">
    <text evidence="1">The sequence shown here is derived from an EMBL/GenBank/DDBJ whole genome shotgun (WGS) entry which is preliminary data.</text>
</comment>
<dbReference type="AlphaFoldDB" id="A0A4Q9LK90"/>
<organism evidence="1 2">
    <name type="scientific">Hamiltosporidium magnivora</name>
    <dbReference type="NCBI Taxonomy" id="148818"/>
    <lineage>
        <taxon>Eukaryota</taxon>
        <taxon>Fungi</taxon>
        <taxon>Fungi incertae sedis</taxon>
        <taxon>Microsporidia</taxon>
        <taxon>Dubosqiidae</taxon>
        <taxon>Hamiltosporidium</taxon>
    </lineage>
</organism>
<dbReference type="VEuPathDB" id="MicrosporidiaDB:CWI36_0117p0030"/>
<reference evidence="1 2" key="1">
    <citation type="submission" date="2017-12" db="EMBL/GenBank/DDBJ databases">
        <authorList>
            <person name="Pombert J.-F."/>
            <person name="Haag K.L."/>
            <person name="Ebert D."/>
        </authorList>
    </citation>
    <scope>NUCLEOTIDE SEQUENCE [LARGE SCALE GENOMIC DNA]</scope>
    <source>
        <strain evidence="1">BE-OM-2</strain>
    </source>
</reference>
<dbReference type="VEuPathDB" id="MicrosporidiaDB:CWI39_0436p0040"/>
<name>A0A4Q9LK90_9MICR</name>
<dbReference type="EMBL" id="PITI01000117">
    <property type="protein sequence ID" value="TBU08604.1"/>
    <property type="molecule type" value="Genomic_DNA"/>
</dbReference>
<keyword evidence="2" id="KW-1185">Reference proteome</keyword>
<proteinExistence type="predicted"/>
<protein>
    <submittedName>
        <fullName evidence="1">Uncharacterized protein</fullName>
    </submittedName>
</protein>
<evidence type="ECO:0000313" key="1">
    <source>
        <dbReference type="EMBL" id="TBU08604.1"/>
    </source>
</evidence>
<dbReference type="Proteomes" id="UP000291404">
    <property type="component" value="Unassembled WGS sequence"/>
</dbReference>
<sequence length="549" mass="65034">MWWISIRNNNFKKTRCTILITLILYLEVYYCFPIERKIIFHRLSSTYNANEHNNFAAISDSNFNTKEDHYRDDSKASFCFLYSKDFIKLTIFNIKKFPLNFKGAKGNKEIPNDDNLDIIHILEECTIRMFEFFLFSHYLPLKNLSIKDFLNFIHLFEAMNIEFDQKVARIIHVLSIYLLNSKNLYSFGFKEEFVGIFLKIIIKYIFIFELKLYDDIEFIPIDLVNLKNLIIFERESKVIDTLMSAEFTEILKFATEKEIDISGLSTTENLQEDRKKEYKLEFYNTEIKWEQTELEIDYTTSILQIEFISNRISFPNSFLRLITLTRHLETLIIKLYDGVLLSQNIKNISAPKKSLKKLHIIVDSGFSNPLYIISCFIVMDSLILNFKILQKFENLFLKFVSNDLLSLCMEHSCFNECNRGVLKKFVEVLDLQINDCTFKKISFHELFKPYIEYKFSAVGLKNINIKIGDMIFLKNLTNLKELYFSNCNFVNKSYLYLTKLHFMLLTDLSCDSNSENFIDPDFKEVISFLYTEFTSRVFSRGGILFFSRI</sequence>